<keyword evidence="4" id="KW-1185">Reference proteome</keyword>
<evidence type="ECO:0000313" key="4">
    <source>
        <dbReference type="Proteomes" id="UP000215999"/>
    </source>
</evidence>
<evidence type="ECO:0000256" key="1">
    <source>
        <dbReference type="SAM" id="MobiDB-lite"/>
    </source>
</evidence>
<accession>A0ABX4FR15</accession>
<dbReference type="Proteomes" id="UP000215999">
    <property type="component" value="Unassembled WGS sequence"/>
</dbReference>
<feature type="non-terminal residue" evidence="3">
    <location>
        <position position="147"/>
    </location>
</feature>
<dbReference type="RefSeq" id="WP_141226349.1">
    <property type="nucleotide sequence ID" value="NZ_NOIF01000461.1"/>
</dbReference>
<sequence length="147" mass="16102">DAPDAEDFVVYGEFNRRVCAERAGLPDLAPTAAQMLPAWRAPSDTRHTGFVAQRGGRIVGIVTIDYPEEEGARAAEIDVLVPEEFWGRGVEEALLDQAESAARREGRTTFQGWTLHRPDVPGARILTPRTGWGRMPANPPAALLEAR</sequence>
<feature type="non-terminal residue" evidence="3">
    <location>
        <position position="1"/>
    </location>
</feature>
<organism evidence="3 4">
    <name type="scientific">Photobacterium sanguinicancri</name>
    <dbReference type="NCBI Taxonomy" id="875932"/>
    <lineage>
        <taxon>Bacteria</taxon>
        <taxon>Pseudomonadati</taxon>
        <taxon>Pseudomonadota</taxon>
        <taxon>Gammaproteobacteria</taxon>
        <taxon>Vibrionales</taxon>
        <taxon>Vibrionaceae</taxon>
        <taxon>Photobacterium</taxon>
    </lineage>
</organism>
<dbReference type="InterPro" id="IPR000182">
    <property type="entry name" value="GNAT_dom"/>
</dbReference>
<reference evidence="3 4" key="1">
    <citation type="journal article" date="2016" name="Antonie Van Leeuwenhoek">
        <title>Photobacterium sanguinicancri sp. nov. isolated from marine animals.</title>
        <authorList>
            <person name="Gomez-Gil B."/>
            <person name="Roque A."/>
            <person name="Rotllant G."/>
            <person name="Romalde J.L."/>
            <person name="Doce A."/>
            <person name="Eggermont M."/>
            <person name="Defoirdt T."/>
        </authorList>
    </citation>
    <scope>NUCLEOTIDE SEQUENCE [LARGE SCALE GENOMIC DNA]</scope>
    <source>
        <strain evidence="3 4">CAIM 1827</strain>
    </source>
</reference>
<dbReference type="EMBL" id="NOIF01000461">
    <property type="protein sequence ID" value="OZS41288.1"/>
    <property type="molecule type" value="Genomic_DNA"/>
</dbReference>
<dbReference type="PROSITE" id="PS51186">
    <property type="entry name" value="GNAT"/>
    <property type="match status" value="1"/>
</dbReference>
<protein>
    <submittedName>
        <fullName evidence="3">GNAT family N-acetyltransferase</fullName>
    </submittedName>
</protein>
<dbReference type="SUPFAM" id="SSF55729">
    <property type="entry name" value="Acyl-CoA N-acyltransferases (Nat)"/>
    <property type="match status" value="1"/>
</dbReference>
<comment type="caution">
    <text evidence="3">The sequence shown here is derived from an EMBL/GenBank/DDBJ whole genome shotgun (WGS) entry which is preliminary data.</text>
</comment>
<dbReference type="Pfam" id="PF00583">
    <property type="entry name" value="Acetyltransf_1"/>
    <property type="match status" value="1"/>
</dbReference>
<feature type="domain" description="N-acetyltransferase" evidence="2">
    <location>
        <begin position="1"/>
        <end position="147"/>
    </location>
</feature>
<gene>
    <name evidence="3" type="ORF">ASV53_24600</name>
</gene>
<dbReference type="CDD" id="cd04301">
    <property type="entry name" value="NAT_SF"/>
    <property type="match status" value="1"/>
</dbReference>
<name>A0ABX4FR15_9GAMM</name>
<dbReference type="Gene3D" id="3.40.630.30">
    <property type="match status" value="1"/>
</dbReference>
<proteinExistence type="predicted"/>
<feature type="region of interest" description="Disordered" evidence="1">
    <location>
        <begin position="127"/>
        <end position="147"/>
    </location>
</feature>
<evidence type="ECO:0000313" key="3">
    <source>
        <dbReference type="EMBL" id="OZS41288.1"/>
    </source>
</evidence>
<dbReference type="InterPro" id="IPR016181">
    <property type="entry name" value="Acyl_CoA_acyltransferase"/>
</dbReference>
<evidence type="ECO:0000259" key="2">
    <source>
        <dbReference type="PROSITE" id="PS51186"/>
    </source>
</evidence>